<evidence type="ECO:0000256" key="6">
    <source>
        <dbReference type="ARBA" id="ARBA00023034"/>
    </source>
</evidence>
<dbReference type="GO" id="GO:0005789">
    <property type="term" value="C:endoplasmic reticulum membrane"/>
    <property type="evidence" value="ECO:0007669"/>
    <property type="project" value="UniProtKB-SubCell"/>
</dbReference>
<evidence type="ECO:0000313" key="11">
    <source>
        <dbReference type="EMBL" id="KAK3225825.1"/>
    </source>
</evidence>
<comment type="similarity">
    <text evidence="1 10">Belongs to the peptidase A22A family.</text>
</comment>
<feature type="transmembrane region" description="Helical" evidence="10">
    <location>
        <begin position="183"/>
        <end position="204"/>
    </location>
</feature>
<dbReference type="InterPro" id="IPR006639">
    <property type="entry name" value="Preselin/SPP"/>
</dbReference>
<evidence type="ECO:0000256" key="2">
    <source>
        <dbReference type="ARBA" id="ARBA00022692"/>
    </source>
</evidence>
<dbReference type="GO" id="GO:0006509">
    <property type="term" value="P:membrane protein ectodomain proteolysis"/>
    <property type="evidence" value="ECO:0007669"/>
    <property type="project" value="TreeGrafter"/>
</dbReference>
<comment type="function">
    <text evidence="8 10">Probable subunit of the gamma-secretase complex, an endoprotease complex that catalyzes the intramembrane cleavage of integral membrane proteins such as Notch receptors.</text>
</comment>
<feature type="transmembrane region" description="Helical" evidence="10">
    <location>
        <begin position="387"/>
        <end position="406"/>
    </location>
</feature>
<feature type="transmembrane region" description="Helical" evidence="10">
    <location>
        <begin position="361"/>
        <end position="381"/>
    </location>
</feature>
<comment type="domain">
    <text evidence="10">The PAL motif is required for normal active site conformation.</text>
</comment>
<dbReference type="Pfam" id="PF01080">
    <property type="entry name" value="Presenilin"/>
    <property type="match status" value="1"/>
</dbReference>
<dbReference type="PANTHER" id="PTHR10202">
    <property type="entry name" value="PRESENILIN"/>
    <property type="match status" value="1"/>
</dbReference>
<evidence type="ECO:0000256" key="8">
    <source>
        <dbReference type="ARBA" id="ARBA00059584"/>
    </source>
</evidence>
<proteinExistence type="inferred from homology"/>
<dbReference type="GO" id="GO:0007219">
    <property type="term" value="P:Notch signaling pathway"/>
    <property type="evidence" value="ECO:0007669"/>
    <property type="project" value="UniProtKB-KW"/>
</dbReference>
<dbReference type="InterPro" id="IPR001108">
    <property type="entry name" value="Peptidase_A22A"/>
</dbReference>
<accession>A0AAE0AY13</accession>
<feature type="transmembrane region" description="Helical" evidence="10">
    <location>
        <begin position="103"/>
        <end position="125"/>
    </location>
</feature>
<comment type="subunit">
    <text evidence="9">Homodimer. Probable component of the gamma-secretase complex, a complex composed of a presenilin homodimer, nicastrin, APH1 and PEN2.</text>
</comment>
<dbReference type="EMBL" id="JANJYJ010000002">
    <property type="protein sequence ID" value="KAK3225825.1"/>
    <property type="molecule type" value="Genomic_DNA"/>
</dbReference>
<feature type="transmembrane region" description="Helical" evidence="10">
    <location>
        <begin position="71"/>
        <end position="94"/>
    </location>
</feature>
<comment type="caution">
    <text evidence="11">The sequence shown here is derived from an EMBL/GenBank/DDBJ whole genome shotgun (WGS) entry which is preliminary data.</text>
</comment>
<keyword evidence="3 10" id="KW-0256">Endoplasmic reticulum</keyword>
<feature type="transmembrane region" description="Helical" evidence="10">
    <location>
        <begin position="131"/>
        <end position="150"/>
    </location>
</feature>
<evidence type="ECO:0000256" key="7">
    <source>
        <dbReference type="ARBA" id="ARBA00023136"/>
    </source>
</evidence>
<feature type="transmembrane region" description="Helical" evidence="10">
    <location>
        <begin position="157"/>
        <end position="177"/>
    </location>
</feature>
<dbReference type="PRINTS" id="PR01072">
    <property type="entry name" value="PRESENILIN"/>
</dbReference>
<dbReference type="InterPro" id="IPR042524">
    <property type="entry name" value="Presenilin_C"/>
</dbReference>
<dbReference type="GO" id="GO:0070765">
    <property type="term" value="C:gamma-secretase complex"/>
    <property type="evidence" value="ECO:0007669"/>
    <property type="project" value="TreeGrafter"/>
</dbReference>
<evidence type="ECO:0000256" key="1">
    <source>
        <dbReference type="ARBA" id="ARBA00008604"/>
    </source>
</evidence>
<evidence type="ECO:0000256" key="9">
    <source>
        <dbReference type="ARBA" id="ARBA00062638"/>
    </source>
</evidence>
<keyword evidence="4 10" id="KW-0914">Notch signaling pathway</keyword>
<dbReference type="GO" id="GO:0042500">
    <property type="term" value="F:aspartic endopeptidase activity, intramembrane cleaving"/>
    <property type="evidence" value="ECO:0007669"/>
    <property type="project" value="InterPro"/>
</dbReference>
<gene>
    <name evidence="11" type="ORF">Dsin_005687</name>
</gene>
<feature type="transmembrane region" description="Helical" evidence="10">
    <location>
        <begin position="21"/>
        <end position="39"/>
    </location>
</feature>
<evidence type="ECO:0000256" key="10">
    <source>
        <dbReference type="RuleBase" id="RU361148"/>
    </source>
</evidence>
<name>A0AAE0AY13_9ROSI</name>
<evidence type="ECO:0000313" key="12">
    <source>
        <dbReference type="Proteomes" id="UP001281410"/>
    </source>
</evidence>
<evidence type="ECO:0000256" key="3">
    <source>
        <dbReference type="ARBA" id="ARBA00022824"/>
    </source>
</evidence>
<dbReference type="Gene3D" id="1.10.472.100">
    <property type="entry name" value="Presenilin"/>
    <property type="match status" value="1"/>
</dbReference>
<evidence type="ECO:0000256" key="4">
    <source>
        <dbReference type="ARBA" id="ARBA00022976"/>
    </source>
</evidence>
<dbReference type="GO" id="GO:0005798">
    <property type="term" value="C:Golgi-associated vesicle"/>
    <property type="evidence" value="ECO:0007669"/>
    <property type="project" value="UniProtKB-ARBA"/>
</dbReference>
<keyword evidence="7 10" id="KW-0472">Membrane</keyword>
<comment type="subcellular location">
    <subcellularLocation>
        <location evidence="10">Endoplasmic reticulum membrane</location>
        <topology evidence="10">Multi-pass membrane protein</topology>
    </subcellularLocation>
    <subcellularLocation>
        <location evidence="10">Golgi apparatus membrane</location>
        <topology evidence="10">Multi-pass membrane protein</topology>
    </subcellularLocation>
</comment>
<keyword evidence="2 10" id="KW-0812">Transmembrane</keyword>
<keyword evidence="10" id="KW-0645">Protease</keyword>
<dbReference type="AlphaFoldDB" id="A0AAE0AY13"/>
<dbReference type="EC" id="3.4.23.-" evidence="10"/>
<dbReference type="Proteomes" id="UP001281410">
    <property type="component" value="Unassembled WGS sequence"/>
</dbReference>
<dbReference type="GO" id="GO:0000139">
    <property type="term" value="C:Golgi membrane"/>
    <property type="evidence" value="ECO:0007669"/>
    <property type="project" value="UniProtKB-SubCell"/>
</dbReference>
<keyword evidence="6 10" id="KW-0333">Golgi apparatus</keyword>
<keyword evidence="12" id="KW-1185">Reference proteome</keyword>
<dbReference type="FunFam" id="1.10.472.100:FF:000002">
    <property type="entry name" value="Presenilin"/>
    <property type="match status" value="1"/>
</dbReference>
<dbReference type="GO" id="GO:0016485">
    <property type="term" value="P:protein processing"/>
    <property type="evidence" value="ECO:0007669"/>
    <property type="project" value="InterPro"/>
</dbReference>
<reference evidence="11" key="1">
    <citation type="journal article" date="2023" name="Plant J.">
        <title>Genome sequences and population genomics provide insights into the demographic history, inbreeding, and mutation load of two 'living fossil' tree species of Dipteronia.</title>
        <authorList>
            <person name="Feng Y."/>
            <person name="Comes H.P."/>
            <person name="Chen J."/>
            <person name="Zhu S."/>
            <person name="Lu R."/>
            <person name="Zhang X."/>
            <person name="Li P."/>
            <person name="Qiu J."/>
            <person name="Olsen K.M."/>
            <person name="Qiu Y."/>
        </authorList>
    </citation>
    <scope>NUCLEOTIDE SEQUENCE</scope>
    <source>
        <strain evidence="11">NBL</strain>
    </source>
</reference>
<keyword evidence="5 10" id="KW-1133">Transmembrane helix</keyword>
<evidence type="ECO:0000256" key="5">
    <source>
        <dbReference type="ARBA" id="ARBA00022989"/>
    </source>
</evidence>
<protein>
    <recommendedName>
        <fullName evidence="10">Presenilin</fullName>
        <ecNumber evidence="10">3.4.23.-</ecNumber>
    </recommendedName>
</protein>
<sequence length="420" mass="46028">MAQNQRPTSILDSLGEEIIRILTPVSICMFLVVILVSILNTDSSSSPVSSIATIAYSETNSDSSWDKFVGALLNSLVFVAVVTVVTFILVLLFYLRCTKFLKLYMAFSSFVVLGFMGGEIVLLLIEKFNVPIDIVTFLVVLYNFAVVGVLAVFMSKVAILVTQSYLVVIGMLVAYWFTLLPEWTTWVLLVALALYDLAAVLLPVGPLRLLVELAVSRDEDIPALVYEARPVTNHDSDSTSNGVIQRRVWRERRNVSPDLANNMNSSVSNSNSVGIDHNDTILAGAEEGRVVEGNAELSAPLLDHRMTDNQHRQEDDASSESLLLEGIGLGSTGAIKLGLGDFIFYSVLVGRAAMYDFMTVYACYLAIIAGLGITLMLLALYQKALPALPVSIMLGVLFYILTRLLLEVFVVQCSLNLVMF</sequence>
<dbReference type="PANTHER" id="PTHR10202:SF13">
    <property type="entry name" value="PRESENILIN HOMOLOG"/>
    <property type="match status" value="1"/>
</dbReference>
<organism evidence="11 12">
    <name type="scientific">Dipteronia sinensis</name>
    <dbReference type="NCBI Taxonomy" id="43782"/>
    <lineage>
        <taxon>Eukaryota</taxon>
        <taxon>Viridiplantae</taxon>
        <taxon>Streptophyta</taxon>
        <taxon>Embryophyta</taxon>
        <taxon>Tracheophyta</taxon>
        <taxon>Spermatophyta</taxon>
        <taxon>Magnoliopsida</taxon>
        <taxon>eudicotyledons</taxon>
        <taxon>Gunneridae</taxon>
        <taxon>Pentapetalae</taxon>
        <taxon>rosids</taxon>
        <taxon>malvids</taxon>
        <taxon>Sapindales</taxon>
        <taxon>Sapindaceae</taxon>
        <taxon>Hippocastanoideae</taxon>
        <taxon>Acereae</taxon>
        <taxon>Dipteronia</taxon>
    </lineage>
</organism>
<keyword evidence="10" id="KW-0378">Hydrolase</keyword>
<dbReference type="SMART" id="SM00730">
    <property type="entry name" value="PSN"/>
    <property type="match status" value="1"/>
</dbReference>